<evidence type="ECO:0000259" key="1">
    <source>
        <dbReference type="Pfam" id="PF04738"/>
    </source>
</evidence>
<dbReference type="Pfam" id="PF04738">
    <property type="entry name" value="Lant_dehydr_N"/>
    <property type="match status" value="2"/>
</dbReference>
<feature type="domain" description="Lantibiotic dehydratase N-terminal" evidence="1">
    <location>
        <begin position="81"/>
        <end position="371"/>
    </location>
</feature>
<organism evidence="2 3">
    <name type="scientific">Rhodococcoides yunnanense</name>
    <dbReference type="NCBI Taxonomy" id="278209"/>
    <lineage>
        <taxon>Bacteria</taxon>
        <taxon>Bacillati</taxon>
        <taxon>Actinomycetota</taxon>
        <taxon>Actinomycetes</taxon>
        <taxon>Mycobacteriales</taxon>
        <taxon>Nocardiaceae</taxon>
        <taxon>Rhodococcoides</taxon>
    </lineage>
</organism>
<evidence type="ECO:0000313" key="3">
    <source>
        <dbReference type="Proteomes" id="UP001185755"/>
    </source>
</evidence>
<accession>A0ABU4B982</accession>
<dbReference type="EMBL" id="JAWLJX010000001">
    <property type="protein sequence ID" value="MDV6260750.1"/>
    <property type="molecule type" value="Genomic_DNA"/>
</dbReference>
<protein>
    <submittedName>
        <fullName evidence="2">Lantibiotic dehydratase</fullName>
    </submittedName>
</protein>
<comment type="caution">
    <text evidence="2">The sequence shown here is derived from an EMBL/GenBank/DDBJ whole genome shotgun (WGS) entry which is preliminary data.</text>
</comment>
<name>A0ABU4B982_9NOCA</name>
<dbReference type="InterPro" id="IPR006827">
    <property type="entry name" value="Lant_deHydtase_N"/>
</dbReference>
<keyword evidence="3" id="KW-1185">Reference proteome</keyword>
<gene>
    <name evidence="2" type="ORF">R3P96_05300</name>
</gene>
<evidence type="ECO:0000313" key="2">
    <source>
        <dbReference type="EMBL" id="MDV6260750.1"/>
    </source>
</evidence>
<reference evidence="2 3" key="1">
    <citation type="submission" date="2023-10" db="EMBL/GenBank/DDBJ databases">
        <title>Development of a sustainable strategy for remediation of hydrocarbon-contaminated territories based on the waste exchange concept.</title>
        <authorList>
            <person name="Krivoruchko A."/>
        </authorList>
    </citation>
    <scope>NUCLEOTIDE SEQUENCE [LARGE SCALE GENOMIC DNA]</scope>
    <source>
        <strain evidence="2 3">IEGM 1323</strain>
    </source>
</reference>
<dbReference type="RefSeq" id="WP_317563496.1">
    <property type="nucleotide sequence ID" value="NZ_JAWLJX010000001.1"/>
</dbReference>
<proteinExistence type="predicted"/>
<dbReference type="Proteomes" id="UP001185755">
    <property type="component" value="Unassembled WGS sequence"/>
</dbReference>
<feature type="domain" description="Lantibiotic dehydratase N-terminal" evidence="1">
    <location>
        <begin position="629"/>
        <end position="699"/>
    </location>
</feature>
<sequence length="760" mass="83726">MTAVELPRTTGHAALTDPPFTRTLALGNTDWNLWRTANLRSAGFSADGLDVFGGPSVTTEAEFTASRDDEEARLTALVEREDFVTALVWQNRGAWRQIASPFCGSPSKRRQRLRSLALYWQRYCGKAETIGYFGPGAWVELGESTDGEFEQGPQLIHERRTFLEAWAAAAIGAAWSRDEQIRRWLPPYLRPDVAVDTDRSQARSGSRRIRLAEDDLRIVLRCDGHATIDRIADELALDATTVETAVRKLVRRKVLNWDARIPTTADAHRILESRVFRIADASVAARCLRDLADMDGGLRAVSEAGTPDALDAALTALSADFERITEVKAHRAEAKSYAARSVCFEDAARDVTMTIGTAALAPHADALALIADAARWFTDRLAYYVVAEIDEIIDRAARGDLTSITLAEVWPRTMTVFWGEGAGIDRARRELADRWSQSIGLEPGELDGAVIQRSAAELTARAAFTDLTGTAVDLPHSPDLQFVAENADRLLAGDSTAILGEMHAALVSLDVPVFTWNLGAADDFRDTINAVSRVRRLVPLLPSTWERNTGRFVPTTCGHDETSIGFTNAAAREPRSVVAASDIRFDRTEGHTFVVLPDGRRFTLAEAFAVPLSIVAADGFKVGLHGQKTPRLEVDRTVVFRQTWRSPFAELAPPTKTVAWQDFAAVTRWRRQLGLPNRVYAKVPGETKPLYLDLDSPTLVAAFVHQVRRQQHRLDPIVVTECLPEPGNSWLADAVGHRYVSEIRLQMLPATSPPRTGGAS</sequence>